<evidence type="ECO:0000313" key="2">
    <source>
        <dbReference type="EMBL" id="KAG0283472.1"/>
    </source>
</evidence>
<comment type="caution">
    <text evidence="2">The sequence shown here is derived from an EMBL/GenBank/DDBJ whole genome shotgun (WGS) entry which is preliminary data.</text>
</comment>
<keyword evidence="1" id="KW-0175">Coiled coil</keyword>
<dbReference type="Proteomes" id="UP001194696">
    <property type="component" value="Unassembled WGS sequence"/>
</dbReference>
<evidence type="ECO:0000313" key="3">
    <source>
        <dbReference type="Proteomes" id="UP001194696"/>
    </source>
</evidence>
<proteinExistence type="predicted"/>
<name>A0ABQ7JQY6_9FUNG</name>
<evidence type="ECO:0000256" key="1">
    <source>
        <dbReference type="SAM" id="Coils"/>
    </source>
</evidence>
<reference evidence="2 3" key="1">
    <citation type="journal article" date="2020" name="Fungal Divers.">
        <title>Resolving the Mortierellaceae phylogeny through synthesis of multi-gene phylogenetics and phylogenomics.</title>
        <authorList>
            <person name="Vandepol N."/>
            <person name="Liber J."/>
            <person name="Desiro A."/>
            <person name="Na H."/>
            <person name="Kennedy M."/>
            <person name="Barry K."/>
            <person name="Grigoriev I.V."/>
            <person name="Miller A.N."/>
            <person name="O'Donnell K."/>
            <person name="Stajich J.E."/>
            <person name="Bonito G."/>
        </authorList>
    </citation>
    <scope>NUCLEOTIDE SEQUENCE [LARGE SCALE GENOMIC DNA]</scope>
    <source>
        <strain evidence="2 3">AD045</strain>
    </source>
</reference>
<gene>
    <name evidence="2" type="ORF">BGZ96_012127</name>
</gene>
<feature type="coiled-coil region" evidence="1">
    <location>
        <begin position="199"/>
        <end position="261"/>
    </location>
</feature>
<sequence>MRERFSRYRKTYATVNESSISTGFGVTEEDARKNIYTVPHKLESMCMCFARMDALFARRSNITSLSRYDSTQEELPESSTAPRFRRRLVGKKEEEEEEEEDDGCEAASFLEDYEYGEAIDNHVQNNDAVDNTFNKPFDSNFDSDHDNDLYNNLSNTDTNNREYLDWRTGVDGGNETRSFFSSFRHTAKVNAIEARRLEMEGKKLDMEEAREAKRQNMEEAREASKLGLEKAKEASRLELEKAKLALESERLRKEIESKERIQLMQPVQAGVEIGLSFDQIQALIKICTPQPQH</sequence>
<accession>A0ABQ7JQY6</accession>
<organism evidence="2 3">
    <name type="scientific">Linnemannia gamsii</name>
    <dbReference type="NCBI Taxonomy" id="64522"/>
    <lineage>
        <taxon>Eukaryota</taxon>
        <taxon>Fungi</taxon>
        <taxon>Fungi incertae sedis</taxon>
        <taxon>Mucoromycota</taxon>
        <taxon>Mortierellomycotina</taxon>
        <taxon>Mortierellomycetes</taxon>
        <taxon>Mortierellales</taxon>
        <taxon>Mortierellaceae</taxon>
        <taxon>Linnemannia</taxon>
    </lineage>
</organism>
<dbReference type="EMBL" id="JAAAIM010000898">
    <property type="protein sequence ID" value="KAG0283472.1"/>
    <property type="molecule type" value="Genomic_DNA"/>
</dbReference>
<keyword evidence="3" id="KW-1185">Reference proteome</keyword>
<protein>
    <submittedName>
        <fullName evidence="2">Uncharacterized protein</fullName>
    </submittedName>
</protein>